<keyword evidence="1" id="KW-0001">2Fe-2S</keyword>
<feature type="domain" description="2Fe-2S ferredoxin-type" evidence="6">
    <location>
        <begin position="5"/>
        <end position="82"/>
    </location>
</feature>
<evidence type="ECO:0000256" key="5">
    <source>
        <dbReference type="ARBA" id="ARBA00023014"/>
    </source>
</evidence>
<name>E1R3T3_SEDSS</name>
<evidence type="ECO:0000313" key="7">
    <source>
        <dbReference type="EMBL" id="ADK82054.1"/>
    </source>
</evidence>
<dbReference type="InterPro" id="IPR001041">
    <property type="entry name" value="2Fe-2S_ferredoxin-type"/>
</dbReference>
<dbReference type="InterPro" id="IPR002888">
    <property type="entry name" value="2Fe-2S-bd"/>
</dbReference>
<dbReference type="InterPro" id="IPR036884">
    <property type="entry name" value="2Fe-2S-bd_dom_sf"/>
</dbReference>
<keyword evidence="5" id="KW-0411">Iron-sulfur</keyword>
<dbReference type="RefSeq" id="WP_013255513.1">
    <property type="nucleotide sequence ID" value="NC_014364.1"/>
</dbReference>
<dbReference type="SUPFAM" id="SSF47741">
    <property type="entry name" value="CO dehydrogenase ISP C-domain like"/>
    <property type="match status" value="1"/>
</dbReference>
<dbReference type="eggNOG" id="COG2080">
    <property type="taxonomic scope" value="Bacteria"/>
</dbReference>
<dbReference type="STRING" id="573413.Spirs_2951"/>
<evidence type="ECO:0000256" key="4">
    <source>
        <dbReference type="ARBA" id="ARBA00023004"/>
    </source>
</evidence>
<evidence type="ECO:0000256" key="1">
    <source>
        <dbReference type="ARBA" id="ARBA00022714"/>
    </source>
</evidence>
<keyword evidence="3" id="KW-0560">Oxidoreductase</keyword>
<dbReference type="GO" id="GO:0046872">
    <property type="term" value="F:metal ion binding"/>
    <property type="evidence" value="ECO:0007669"/>
    <property type="project" value="UniProtKB-KW"/>
</dbReference>
<evidence type="ECO:0000256" key="2">
    <source>
        <dbReference type="ARBA" id="ARBA00022723"/>
    </source>
</evidence>
<dbReference type="InterPro" id="IPR036010">
    <property type="entry name" value="2Fe-2S_ferredoxin-like_sf"/>
</dbReference>
<dbReference type="EMBL" id="CP002116">
    <property type="protein sequence ID" value="ADK82054.1"/>
    <property type="molecule type" value="Genomic_DNA"/>
</dbReference>
<keyword evidence="4" id="KW-0408">Iron</keyword>
<dbReference type="AlphaFoldDB" id="E1R3T3"/>
<dbReference type="Proteomes" id="UP000002318">
    <property type="component" value="Chromosome"/>
</dbReference>
<dbReference type="InterPro" id="IPR051452">
    <property type="entry name" value="Diverse_Oxidoreductases"/>
</dbReference>
<accession>E1R3T3</accession>
<protein>
    <submittedName>
        <fullName evidence="7">(2Fe-2S)-binding domain protein</fullName>
    </submittedName>
</protein>
<dbReference type="OrthoDB" id="9796880at2"/>
<evidence type="ECO:0000313" key="8">
    <source>
        <dbReference type="Proteomes" id="UP000002318"/>
    </source>
</evidence>
<dbReference type="GO" id="GO:0051537">
    <property type="term" value="F:2 iron, 2 sulfur cluster binding"/>
    <property type="evidence" value="ECO:0007669"/>
    <property type="project" value="UniProtKB-KW"/>
</dbReference>
<dbReference type="PROSITE" id="PS00197">
    <property type="entry name" value="2FE2S_FER_1"/>
    <property type="match status" value="1"/>
</dbReference>
<dbReference type="PANTHER" id="PTHR44379">
    <property type="entry name" value="OXIDOREDUCTASE WITH IRON-SULFUR SUBUNIT"/>
    <property type="match status" value="1"/>
</dbReference>
<proteinExistence type="predicted"/>
<dbReference type="HOGENOM" id="CLU_052511_3_1_12"/>
<dbReference type="Pfam" id="PF01799">
    <property type="entry name" value="Fer2_2"/>
    <property type="match status" value="1"/>
</dbReference>
<dbReference type="FunFam" id="1.10.150.120:FF:000003">
    <property type="entry name" value="Carbon monoxide dehydrogenase, small subunit"/>
    <property type="match status" value="1"/>
</dbReference>
<keyword evidence="8" id="KW-1185">Reference proteome</keyword>
<keyword evidence="2" id="KW-0479">Metal-binding</keyword>
<dbReference type="InterPro" id="IPR006058">
    <property type="entry name" value="2Fe2S_fd_BS"/>
</dbReference>
<dbReference type="Gene3D" id="3.10.20.30">
    <property type="match status" value="1"/>
</dbReference>
<dbReference type="PANTHER" id="PTHR44379:SF5">
    <property type="entry name" value="OXIDOREDUCTASE WITH IRON-SULFUR SUBUNIT"/>
    <property type="match status" value="1"/>
</dbReference>
<organism evidence="7 8">
    <name type="scientific">Sediminispirochaeta smaragdinae (strain DSM 11293 / JCM 15392 / SEBR 4228)</name>
    <name type="common">Spirochaeta smaragdinae</name>
    <dbReference type="NCBI Taxonomy" id="573413"/>
    <lineage>
        <taxon>Bacteria</taxon>
        <taxon>Pseudomonadati</taxon>
        <taxon>Spirochaetota</taxon>
        <taxon>Spirochaetia</taxon>
        <taxon>Spirochaetales</taxon>
        <taxon>Spirochaetaceae</taxon>
        <taxon>Sediminispirochaeta</taxon>
    </lineage>
</organism>
<gene>
    <name evidence="7" type="ordered locus">Spirs_2951</name>
</gene>
<dbReference type="KEGG" id="ssm:Spirs_2951"/>
<dbReference type="PROSITE" id="PS51085">
    <property type="entry name" value="2FE2S_FER_2"/>
    <property type="match status" value="1"/>
</dbReference>
<evidence type="ECO:0000256" key="3">
    <source>
        <dbReference type="ARBA" id="ARBA00023002"/>
    </source>
</evidence>
<dbReference type="InterPro" id="IPR012675">
    <property type="entry name" value="Beta-grasp_dom_sf"/>
</dbReference>
<dbReference type="SUPFAM" id="SSF54292">
    <property type="entry name" value="2Fe-2S ferredoxin-like"/>
    <property type="match status" value="1"/>
</dbReference>
<reference evidence="7 8" key="1">
    <citation type="journal article" date="2010" name="Stand. Genomic Sci.">
        <title>Complete genome sequence of Spirochaeta smaragdinae type strain (SEBR 4228).</title>
        <authorList>
            <person name="Mavromatis K."/>
            <person name="Yasawong M."/>
            <person name="Chertkov O."/>
            <person name="Lapidus A."/>
            <person name="Lucas S."/>
            <person name="Nolan M."/>
            <person name="Del Rio T.G."/>
            <person name="Tice H."/>
            <person name="Cheng J.F."/>
            <person name="Pitluck S."/>
            <person name="Liolios K."/>
            <person name="Ivanova N."/>
            <person name="Tapia R."/>
            <person name="Han C."/>
            <person name="Bruce D."/>
            <person name="Goodwin L."/>
            <person name="Pati A."/>
            <person name="Chen A."/>
            <person name="Palaniappan K."/>
            <person name="Land M."/>
            <person name="Hauser L."/>
            <person name="Chang Y.J."/>
            <person name="Jeffries C.D."/>
            <person name="Detter J.C."/>
            <person name="Rohde M."/>
            <person name="Brambilla E."/>
            <person name="Spring S."/>
            <person name="Goker M."/>
            <person name="Sikorski J."/>
            <person name="Woyke T."/>
            <person name="Bristow J."/>
            <person name="Eisen J.A."/>
            <person name="Markowitz V."/>
            <person name="Hugenholtz P."/>
            <person name="Klenk H.P."/>
            <person name="Kyrpides N.C."/>
        </authorList>
    </citation>
    <scope>NUCLEOTIDE SEQUENCE [LARGE SCALE GENOMIC DNA]</scope>
    <source>
        <strain evidence="8">DSM 11293 / JCM 15392 / SEBR 4228</strain>
    </source>
</reference>
<dbReference type="GO" id="GO:0016491">
    <property type="term" value="F:oxidoreductase activity"/>
    <property type="evidence" value="ECO:0007669"/>
    <property type="project" value="UniProtKB-KW"/>
</dbReference>
<sequence>MSSSDERVITVNGVVRSVAREDLDLSLLEYLRERLDLTGVKNGCGVGACGACTVVIDGQGKRSCRTKLSSVLGKNVITVEGLEGPDGSLHPIQQSFIDCGAIQCGFCTPGMVMSAYALLLREKRPSRDRIRKAMSGNLCRCTGYQQIIDAVEMAAKRMYPGGL</sequence>
<evidence type="ECO:0000259" key="6">
    <source>
        <dbReference type="PROSITE" id="PS51085"/>
    </source>
</evidence>
<dbReference type="Pfam" id="PF00111">
    <property type="entry name" value="Fer2"/>
    <property type="match status" value="1"/>
</dbReference>
<dbReference type="Gene3D" id="1.10.150.120">
    <property type="entry name" value="[2Fe-2S]-binding domain"/>
    <property type="match status" value="1"/>
</dbReference>